<protein>
    <submittedName>
        <fullName evidence="2">Uncharacterized protein</fullName>
    </submittedName>
</protein>
<feature type="signal peptide" evidence="1">
    <location>
        <begin position="1"/>
        <end position="17"/>
    </location>
</feature>
<evidence type="ECO:0000313" key="3">
    <source>
        <dbReference type="Proteomes" id="UP001159427"/>
    </source>
</evidence>
<sequence length="187" mass="21018">MAAAKLFLLSCLVAVVGYFTYKELQVSTLGLVKEIHIPAKQSDVFQKLFDNPEFYLKIHPLCTGVSNIVRFKDNEGRRVVQFDIHEKAVLFGFYDTGNITFQITTKEKEKNTATQTTASLINGMFQINQEFHMSDSEGGTLLEDHASYTAPRILARIALSEAHSAHSAILENTRQQFMELSLQPSSK</sequence>
<feature type="chain" id="PRO_5046805606" evidence="1">
    <location>
        <begin position="18"/>
        <end position="187"/>
    </location>
</feature>
<proteinExistence type="predicted"/>
<organism evidence="2 3">
    <name type="scientific">Porites evermanni</name>
    <dbReference type="NCBI Taxonomy" id="104178"/>
    <lineage>
        <taxon>Eukaryota</taxon>
        <taxon>Metazoa</taxon>
        <taxon>Cnidaria</taxon>
        <taxon>Anthozoa</taxon>
        <taxon>Hexacorallia</taxon>
        <taxon>Scleractinia</taxon>
        <taxon>Fungiina</taxon>
        <taxon>Poritidae</taxon>
        <taxon>Porites</taxon>
    </lineage>
</organism>
<comment type="caution">
    <text evidence="2">The sequence shown here is derived from an EMBL/GenBank/DDBJ whole genome shotgun (WGS) entry which is preliminary data.</text>
</comment>
<evidence type="ECO:0000256" key="1">
    <source>
        <dbReference type="SAM" id="SignalP"/>
    </source>
</evidence>
<keyword evidence="3" id="KW-1185">Reference proteome</keyword>
<name>A0ABN8MBC2_9CNID</name>
<accession>A0ABN8MBC2</accession>
<gene>
    <name evidence="2" type="ORF">PEVE_00025779</name>
</gene>
<reference evidence="2 3" key="1">
    <citation type="submission" date="2022-05" db="EMBL/GenBank/DDBJ databases">
        <authorList>
            <consortium name="Genoscope - CEA"/>
            <person name="William W."/>
        </authorList>
    </citation>
    <scope>NUCLEOTIDE SEQUENCE [LARGE SCALE GENOMIC DNA]</scope>
</reference>
<dbReference type="EMBL" id="CALNXI010000348">
    <property type="protein sequence ID" value="CAH3025337.1"/>
    <property type="molecule type" value="Genomic_DNA"/>
</dbReference>
<dbReference type="Proteomes" id="UP001159427">
    <property type="component" value="Unassembled WGS sequence"/>
</dbReference>
<evidence type="ECO:0000313" key="2">
    <source>
        <dbReference type="EMBL" id="CAH3025337.1"/>
    </source>
</evidence>
<keyword evidence="1" id="KW-0732">Signal</keyword>
<dbReference type="SUPFAM" id="SSF55961">
    <property type="entry name" value="Bet v1-like"/>
    <property type="match status" value="1"/>
</dbReference>